<dbReference type="RefSeq" id="WP_207398933.1">
    <property type="nucleotide sequence ID" value="NZ_JABRWO010000016.1"/>
</dbReference>
<dbReference type="Proteomes" id="UP000551616">
    <property type="component" value="Unassembled WGS sequence"/>
</dbReference>
<comment type="caution">
    <text evidence="1">The sequence shown here is derived from an EMBL/GenBank/DDBJ whole genome shotgun (WGS) entry which is preliminary data.</text>
</comment>
<name>A0A7V8V9U8_9BACT</name>
<proteinExistence type="predicted"/>
<organism evidence="1 2">
    <name type="scientific">Bremerella alba</name>
    <dbReference type="NCBI Taxonomy" id="980252"/>
    <lineage>
        <taxon>Bacteria</taxon>
        <taxon>Pseudomonadati</taxon>
        <taxon>Planctomycetota</taxon>
        <taxon>Planctomycetia</taxon>
        <taxon>Pirellulales</taxon>
        <taxon>Pirellulaceae</taxon>
        <taxon>Bremerella</taxon>
    </lineage>
</organism>
<dbReference type="EMBL" id="JABRWO010000016">
    <property type="protein sequence ID" value="MBA2117556.1"/>
    <property type="molecule type" value="Genomic_DNA"/>
</dbReference>
<reference evidence="1 2" key="1">
    <citation type="submission" date="2020-05" db="EMBL/GenBank/DDBJ databases">
        <title>Bremerella alba sp. nov., a novel planctomycete isolated from the surface of the macroalga Fucus spiralis.</title>
        <authorList>
            <person name="Godinho O."/>
            <person name="Botelho R."/>
            <person name="Albuquerque L."/>
            <person name="Wiegand S."/>
            <person name="Da Costa M.S."/>
            <person name="Lobo-Da-Cunha A."/>
            <person name="Jogler C."/>
            <person name="Lage O.M."/>
        </authorList>
    </citation>
    <scope>NUCLEOTIDE SEQUENCE [LARGE SCALE GENOMIC DNA]</scope>
    <source>
        <strain evidence="1 2">FF15</strain>
    </source>
</reference>
<accession>A0A7V8V9U8</accession>
<gene>
    <name evidence="1" type="ORF">HOV93_47550</name>
</gene>
<protein>
    <submittedName>
        <fullName evidence="1">Uncharacterized protein</fullName>
    </submittedName>
</protein>
<keyword evidence="2" id="KW-1185">Reference proteome</keyword>
<evidence type="ECO:0000313" key="2">
    <source>
        <dbReference type="Proteomes" id="UP000551616"/>
    </source>
</evidence>
<dbReference type="AlphaFoldDB" id="A0A7V8V9U8"/>
<evidence type="ECO:0000313" key="1">
    <source>
        <dbReference type="EMBL" id="MBA2117556.1"/>
    </source>
</evidence>
<sequence>MSRIIYGAHVGMGRFKKEINAYWFLHVELNPSNRFWARIEAMGEPATLEEVTWLGLENCRFCENYDNLLATVH</sequence>